<dbReference type="VEuPathDB" id="FungiDB:MCYG_07491"/>
<keyword evidence="2" id="KW-1133">Transmembrane helix</keyword>
<evidence type="ECO:0000256" key="2">
    <source>
        <dbReference type="SAM" id="Phobius"/>
    </source>
</evidence>
<evidence type="ECO:0000259" key="3">
    <source>
        <dbReference type="Pfam" id="PF22664"/>
    </source>
</evidence>
<evidence type="ECO:0000313" key="4">
    <source>
        <dbReference type="EMBL" id="EEQ34672.1"/>
    </source>
</evidence>
<dbReference type="OMA" id="GNDLICA"/>
<dbReference type="EMBL" id="DS995707">
    <property type="protein sequence ID" value="EEQ34672.1"/>
    <property type="molecule type" value="Genomic_DNA"/>
</dbReference>
<evidence type="ECO:0000256" key="1">
    <source>
        <dbReference type="ARBA" id="ARBA00022679"/>
    </source>
</evidence>
<dbReference type="PANTHER" id="PTHR31642:SF310">
    <property type="entry name" value="FATTY ALCOHOL:CAFFEOYL-COA ACYLTRANSFERASE"/>
    <property type="match status" value="1"/>
</dbReference>
<keyword evidence="2" id="KW-0472">Membrane</keyword>
<dbReference type="Pfam" id="PF02458">
    <property type="entry name" value="Transferase"/>
    <property type="match status" value="1"/>
</dbReference>
<dbReference type="InterPro" id="IPR023213">
    <property type="entry name" value="CAT-like_dom_sf"/>
</dbReference>
<evidence type="ECO:0000313" key="5">
    <source>
        <dbReference type="Proteomes" id="UP000002035"/>
    </source>
</evidence>
<sequence>MAGGTFHSRLYPAYTTLAAVKWNNSDSLNDPLWSTKNNQPVIMIPSNDSSGFLIHHCTFKDILVYEISLYLVYGALLGIYRGTLHPLAQFPGPMLAAATFWYKPLVTILMHFYSESGMSEYMIAMAPTQKITLDPLDHIAAWHIPQSVIYLSLKQGVTVQDAFGRLQEGLRRTFAQIPWLNGRVHWQSEDTSGWRPGQLEIRFEPPSFKEPPHQLQFNELETDLELSDLRDLGFPLDMFEENDLLWTTPFQPDFEKGADVLMAQANFLPGGCALALSVASPASDGTAMLSVTQVWAHHCNSLMANAETGISVQTYGGLGSGFERIALRNACKEDRRGTVSSHLAADICRLVGLDSEHAFVDMTSTTPDAFPGVLKAMKPRLFYMSQGAYTALRKDCIAELGPTEVSGNDLICALIWRSVVKAWMATQDAQHNANELHAAMSEVSIPFDARPQLQDLLPISYLGNVNFENRLALSSSHIVAKGTSISELAKTIRTHAANFTDSDSLLDAYRLLDSVSDYTRLPQLRAARMKSPSVGILAPTTLPFNETCFGAQTFGAGGRPEAFRPLMGDCNSGFRTCFVIPRKTYGGIEFVMTLSDNEVNFLDKDAEFTKYSLRMA</sequence>
<dbReference type="RefSeq" id="XP_002843708.1">
    <property type="nucleotide sequence ID" value="XM_002843662.1"/>
</dbReference>
<name>C5FYS4_ARTOC</name>
<dbReference type="Proteomes" id="UP000002035">
    <property type="component" value="Unassembled WGS sequence"/>
</dbReference>
<keyword evidence="1 4" id="KW-0808">Transferase</keyword>
<proteinExistence type="predicted"/>
<dbReference type="GeneID" id="9225213"/>
<dbReference type="AlphaFoldDB" id="C5FYS4"/>
<reference evidence="5" key="1">
    <citation type="journal article" date="2012" name="MBio">
        <title>Comparative genome analysis of Trichophyton rubrum and related dermatophytes reveals candidate genes involved in infection.</title>
        <authorList>
            <person name="Martinez D.A."/>
            <person name="Oliver B.G."/>
            <person name="Graeser Y."/>
            <person name="Goldberg J.M."/>
            <person name="Li W."/>
            <person name="Martinez-Rossi N.M."/>
            <person name="Monod M."/>
            <person name="Shelest E."/>
            <person name="Barton R.C."/>
            <person name="Birch E."/>
            <person name="Brakhage A.A."/>
            <person name="Chen Z."/>
            <person name="Gurr S.J."/>
            <person name="Heiman D."/>
            <person name="Heitman J."/>
            <person name="Kosti I."/>
            <person name="Rossi A."/>
            <person name="Saif S."/>
            <person name="Samalova M."/>
            <person name="Saunders C.W."/>
            <person name="Shea T."/>
            <person name="Summerbell R.C."/>
            <person name="Xu J."/>
            <person name="Young S."/>
            <person name="Zeng Q."/>
            <person name="Birren B.W."/>
            <person name="Cuomo C.A."/>
            <person name="White T.C."/>
        </authorList>
    </citation>
    <scope>NUCLEOTIDE SEQUENCE [LARGE SCALE GENOMIC DNA]</scope>
    <source>
        <strain evidence="5">ATCC MYA-4605 / CBS 113480</strain>
    </source>
</reference>
<feature type="transmembrane region" description="Helical" evidence="2">
    <location>
        <begin position="62"/>
        <end position="80"/>
    </location>
</feature>
<dbReference type="STRING" id="554155.C5FYS4"/>
<dbReference type="InterPro" id="IPR050317">
    <property type="entry name" value="Plant_Fungal_Acyltransferase"/>
</dbReference>
<gene>
    <name evidence="4" type="ORF">MCYG_07491</name>
</gene>
<dbReference type="PANTHER" id="PTHR31642">
    <property type="entry name" value="TRICHOTHECENE 3-O-ACETYLTRANSFERASE"/>
    <property type="match status" value="1"/>
</dbReference>
<organism evidence="4 5">
    <name type="scientific">Arthroderma otae (strain ATCC MYA-4605 / CBS 113480)</name>
    <name type="common">Microsporum canis</name>
    <dbReference type="NCBI Taxonomy" id="554155"/>
    <lineage>
        <taxon>Eukaryota</taxon>
        <taxon>Fungi</taxon>
        <taxon>Dikarya</taxon>
        <taxon>Ascomycota</taxon>
        <taxon>Pezizomycotina</taxon>
        <taxon>Eurotiomycetes</taxon>
        <taxon>Eurotiomycetidae</taxon>
        <taxon>Onygenales</taxon>
        <taxon>Arthrodermataceae</taxon>
        <taxon>Microsporum</taxon>
    </lineage>
</organism>
<keyword evidence="5" id="KW-1185">Reference proteome</keyword>
<dbReference type="eggNOG" id="ENOG502RNZ1">
    <property type="taxonomic scope" value="Eukaryota"/>
</dbReference>
<feature type="domain" description="Trichothecene 3-O-acetyltransferase-like N-terminal" evidence="3">
    <location>
        <begin position="152"/>
        <end position="299"/>
    </location>
</feature>
<dbReference type="HOGENOM" id="CLU_026450_1_0_1"/>
<protein>
    <submittedName>
        <fullName evidence="4">Transferase family protein</fullName>
    </submittedName>
</protein>
<accession>C5FYS4</accession>
<dbReference type="InterPro" id="IPR054710">
    <property type="entry name" value="Tri101-like_N"/>
</dbReference>
<dbReference type="Gene3D" id="3.30.559.10">
    <property type="entry name" value="Chloramphenicol acetyltransferase-like domain"/>
    <property type="match status" value="2"/>
</dbReference>
<dbReference type="Pfam" id="PF22664">
    <property type="entry name" value="TRI-like_N"/>
    <property type="match status" value="1"/>
</dbReference>
<dbReference type="OrthoDB" id="1862401at2759"/>
<keyword evidence="2" id="KW-0812">Transmembrane</keyword>
<dbReference type="GO" id="GO:0016747">
    <property type="term" value="F:acyltransferase activity, transferring groups other than amino-acyl groups"/>
    <property type="evidence" value="ECO:0007669"/>
    <property type="project" value="TreeGrafter"/>
</dbReference>